<evidence type="ECO:0000256" key="1">
    <source>
        <dbReference type="ARBA" id="ARBA00023157"/>
    </source>
</evidence>
<accession>A0A836BSD6</accession>
<organism evidence="5 6">
    <name type="scientific">Edaphochlamys debaryana</name>
    <dbReference type="NCBI Taxonomy" id="47281"/>
    <lineage>
        <taxon>Eukaryota</taxon>
        <taxon>Viridiplantae</taxon>
        <taxon>Chlorophyta</taxon>
        <taxon>core chlorophytes</taxon>
        <taxon>Chlorophyceae</taxon>
        <taxon>CS clade</taxon>
        <taxon>Chlamydomonadales</taxon>
        <taxon>Chlamydomonadales incertae sedis</taxon>
        <taxon>Edaphochlamys</taxon>
    </lineage>
</organism>
<feature type="region of interest" description="Disordered" evidence="2">
    <location>
        <begin position="187"/>
        <end position="207"/>
    </location>
</feature>
<dbReference type="Proteomes" id="UP000612055">
    <property type="component" value="Unassembled WGS sequence"/>
</dbReference>
<dbReference type="InterPro" id="IPR001190">
    <property type="entry name" value="SRCR"/>
</dbReference>
<evidence type="ECO:0000313" key="5">
    <source>
        <dbReference type="EMBL" id="KAG2485638.1"/>
    </source>
</evidence>
<evidence type="ECO:0000259" key="4">
    <source>
        <dbReference type="PROSITE" id="PS50287"/>
    </source>
</evidence>
<feature type="region of interest" description="Disordered" evidence="2">
    <location>
        <begin position="408"/>
        <end position="428"/>
    </location>
</feature>
<evidence type="ECO:0000256" key="3">
    <source>
        <dbReference type="SAM" id="SignalP"/>
    </source>
</evidence>
<dbReference type="OrthoDB" id="547291at2759"/>
<dbReference type="Pfam" id="PF00530">
    <property type="entry name" value="SRCR"/>
    <property type="match status" value="1"/>
</dbReference>
<keyword evidence="1" id="KW-1015">Disulfide bond</keyword>
<feature type="signal peptide" evidence="3">
    <location>
        <begin position="1"/>
        <end position="26"/>
    </location>
</feature>
<feature type="chain" id="PRO_5032473181" description="SRCR domain-containing protein" evidence="3">
    <location>
        <begin position="27"/>
        <end position="772"/>
    </location>
</feature>
<proteinExistence type="predicted"/>
<dbReference type="PROSITE" id="PS50287">
    <property type="entry name" value="SRCR_2"/>
    <property type="match status" value="3"/>
</dbReference>
<feature type="domain" description="SRCR" evidence="4">
    <location>
        <begin position="45"/>
        <end position="184"/>
    </location>
</feature>
<dbReference type="PANTHER" id="PTHR48071:SF18">
    <property type="entry name" value="DELETED IN MALIGNANT BRAIN TUMORS 1 PROTEIN-RELATED"/>
    <property type="match status" value="1"/>
</dbReference>
<dbReference type="InterPro" id="IPR036772">
    <property type="entry name" value="SRCR-like_dom_sf"/>
</dbReference>
<sequence length="772" mass="82445">MRAPHSPARLALVFLLGVGVIAVATASDLTENEPPEFAGPPALPIRIADGRSNTSGILQVWDEASEAWGSVCIRPSAFRQSEEFWSELAVLACRQMGLASQMSVLVNPMSTRYPWRTHKIANALPAKVMVKYYMSGCSNAGSAQSMFDCGDQLDVLENTQPDCSTAAQELGIGQVWMPVAIACRGAPKLRSPPPAPPTSPPPPPLRQMTYSFRLVDPVSGKSEDNNGTKIQQGRLEVLLPKDGSSLPVWGTVCYNPDKPALPGFVLRHICRSMGVPSFYPWVWQGAAAGSTYPPAPDSVPVHWIAAAGCTSDAIKGTLGCTFTPNVAEALALVEEHKSYWDPLQPYFSSADVLLNLAQSCAKGGHAMDACLSCYGARGRGTVHRPAHLARPGPGPTLLRAWASSHFSPTPAGPLPRGESTSPPEAPAPAEEIRNDVELEYDTIFDGALYTVNFNTRAPGPPPTDPTFRGTVCALEDWTGSEHYGSQRALAHTLCRQITDGKRPFGIWMDSHGSFPGLSDTVLSEWPVVLQSLDCSRSGGPVGTADLVAVRGDSTYRGVEFMSIPNNISFCQATVVDPIPSSVVDACGGYWFSQARSALSCRTQDYLSISSYNMMSVRLTGGDAEGTWGRVEVLYRLPGRGPVWGTVCPAALQRRHVQAICRDLGLGWEGAALWPSSRVSGAPAPWRMDRVSCSGPYDPRLYLGQTPLLSLLRDCNSASNTPLSLCPTDEDAVIFCGGAGATPTPSPAYGSSPPPVYGPYGGSPPVYGPYGTY</sequence>
<dbReference type="EMBL" id="JAEHOE010000125">
    <property type="protein sequence ID" value="KAG2485638.1"/>
    <property type="molecule type" value="Genomic_DNA"/>
</dbReference>
<dbReference type="SMART" id="SM00202">
    <property type="entry name" value="SR"/>
    <property type="match status" value="1"/>
</dbReference>
<feature type="domain" description="SRCR" evidence="4">
    <location>
        <begin position="212"/>
        <end position="374"/>
    </location>
</feature>
<dbReference type="SUPFAM" id="SSF56487">
    <property type="entry name" value="SRCR-like"/>
    <property type="match status" value="1"/>
</dbReference>
<protein>
    <recommendedName>
        <fullName evidence="4">SRCR domain-containing protein</fullName>
    </recommendedName>
</protein>
<dbReference type="GO" id="GO:0016020">
    <property type="term" value="C:membrane"/>
    <property type="evidence" value="ECO:0007669"/>
    <property type="project" value="InterPro"/>
</dbReference>
<keyword evidence="3" id="KW-0732">Signal</keyword>
<gene>
    <name evidence="5" type="ORF">HYH03_015610</name>
</gene>
<evidence type="ECO:0000256" key="2">
    <source>
        <dbReference type="SAM" id="MobiDB-lite"/>
    </source>
</evidence>
<name>A0A836BSD6_9CHLO</name>
<feature type="compositionally biased region" description="Pro residues" evidence="2">
    <location>
        <begin position="190"/>
        <end position="205"/>
    </location>
</feature>
<keyword evidence="6" id="KW-1185">Reference proteome</keyword>
<comment type="caution">
    <text evidence="5">The sequence shown here is derived from an EMBL/GenBank/DDBJ whole genome shotgun (WGS) entry which is preliminary data.</text>
</comment>
<dbReference type="Gene3D" id="3.10.250.10">
    <property type="entry name" value="SRCR-like domain"/>
    <property type="match status" value="2"/>
</dbReference>
<dbReference type="PANTHER" id="PTHR48071">
    <property type="entry name" value="SRCR DOMAIN-CONTAINING PROTEIN"/>
    <property type="match status" value="1"/>
</dbReference>
<reference evidence="5" key="1">
    <citation type="journal article" date="2020" name="bioRxiv">
        <title>Comparative genomics of Chlamydomonas.</title>
        <authorList>
            <person name="Craig R.J."/>
            <person name="Hasan A.R."/>
            <person name="Ness R.W."/>
            <person name="Keightley P.D."/>
        </authorList>
    </citation>
    <scope>NUCLEOTIDE SEQUENCE</scope>
    <source>
        <strain evidence="5">CCAP 11/70</strain>
    </source>
</reference>
<dbReference type="AlphaFoldDB" id="A0A836BSD6"/>
<feature type="domain" description="SRCR" evidence="4">
    <location>
        <begin position="616"/>
        <end position="736"/>
    </location>
</feature>
<evidence type="ECO:0000313" key="6">
    <source>
        <dbReference type="Proteomes" id="UP000612055"/>
    </source>
</evidence>